<dbReference type="AlphaFoldDB" id="A0A6C0CCS0"/>
<sequence length="138" mass="15667">MSSNKKRGASNVGGYDSSIKKVNTGGSQSSEQPDFLSDGLDNKAICDIVQDIMVIIHDNKGAVPHTVLVNNISGNDKFKFFIERYPMLFDMVTKETGFEYSSLEYFLSMRDEIIKQRITSEEASKQVGQVWFDKYYKK</sequence>
<reference evidence="2" key="1">
    <citation type="journal article" date="2020" name="Nature">
        <title>Giant virus diversity and host interactions through global metagenomics.</title>
        <authorList>
            <person name="Schulz F."/>
            <person name="Roux S."/>
            <person name="Paez-Espino D."/>
            <person name="Jungbluth S."/>
            <person name="Walsh D.A."/>
            <person name="Denef V.J."/>
            <person name="McMahon K.D."/>
            <person name="Konstantinidis K.T."/>
            <person name="Eloe-Fadrosh E.A."/>
            <person name="Kyrpides N.C."/>
            <person name="Woyke T."/>
        </authorList>
    </citation>
    <scope>NUCLEOTIDE SEQUENCE</scope>
    <source>
        <strain evidence="2">GVMAG-M-3300020565-3</strain>
    </source>
</reference>
<accession>A0A6C0CCS0</accession>
<organism evidence="2">
    <name type="scientific">viral metagenome</name>
    <dbReference type="NCBI Taxonomy" id="1070528"/>
    <lineage>
        <taxon>unclassified sequences</taxon>
        <taxon>metagenomes</taxon>
        <taxon>organismal metagenomes</taxon>
    </lineage>
</organism>
<proteinExistence type="predicted"/>
<protein>
    <submittedName>
        <fullName evidence="2">Uncharacterized protein</fullName>
    </submittedName>
</protein>
<feature type="region of interest" description="Disordered" evidence="1">
    <location>
        <begin position="1"/>
        <end position="35"/>
    </location>
</feature>
<evidence type="ECO:0000313" key="2">
    <source>
        <dbReference type="EMBL" id="QHT02378.1"/>
    </source>
</evidence>
<name>A0A6C0CCS0_9ZZZZ</name>
<evidence type="ECO:0000256" key="1">
    <source>
        <dbReference type="SAM" id="MobiDB-lite"/>
    </source>
</evidence>
<dbReference type="EMBL" id="MN739393">
    <property type="protein sequence ID" value="QHT02378.1"/>
    <property type="molecule type" value="Genomic_DNA"/>
</dbReference>
<feature type="compositionally biased region" description="Polar residues" evidence="1">
    <location>
        <begin position="20"/>
        <end position="32"/>
    </location>
</feature>